<dbReference type="SMART" id="SM00563">
    <property type="entry name" value="PlsC"/>
    <property type="match status" value="1"/>
</dbReference>
<name>A0ABP0H1V7_CLALP</name>
<evidence type="ECO:0000256" key="2">
    <source>
        <dbReference type="ARBA" id="ARBA00022679"/>
    </source>
</evidence>
<feature type="transmembrane region" description="Helical" evidence="5">
    <location>
        <begin position="20"/>
        <end position="42"/>
    </location>
</feature>
<keyword evidence="5" id="KW-0472">Membrane</keyword>
<dbReference type="PANTHER" id="PTHR10983">
    <property type="entry name" value="1-ACYLGLYCEROL-3-PHOSPHATE ACYLTRANSFERASE-RELATED"/>
    <property type="match status" value="1"/>
</dbReference>
<evidence type="ECO:0000256" key="3">
    <source>
        <dbReference type="ARBA" id="ARBA00023264"/>
    </source>
</evidence>
<evidence type="ECO:0000256" key="4">
    <source>
        <dbReference type="ARBA" id="ARBA00023315"/>
    </source>
</evidence>
<feature type="domain" description="Phospholipid/glycerol acyltransferase" evidence="6">
    <location>
        <begin position="96"/>
        <end position="230"/>
    </location>
</feature>
<evidence type="ECO:0000256" key="1">
    <source>
        <dbReference type="ARBA" id="ARBA00008655"/>
    </source>
</evidence>
<keyword evidence="2" id="KW-0808">Transferase</keyword>
<dbReference type="InterPro" id="IPR002123">
    <property type="entry name" value="Plipid/glycerol_acylTrfase"/>
</dbReference>
<gene>
    <name evidence="7" type="ORF">CVLEPA_LOCUS31459</name>
</gene>
<evidence type="ECO:0000256" key="5">
    <source>
        <dbReference type="SAM" id="Phobius"/>
    </source>
</evidence>
<keyword evidence="3" id="KW-0443">Lipid metabolism</keyword>
<comment type="caution">
    <text evidence="7">The sequence shown here is derived from an EMBL/GenBank/DDBJ whole genome shotgun (WGS) entry which is preliminary data.</text>
</comment>
<dbReference type="InterPro" id="IPR032098">
    <property type="entry name" value="Acyltransf_C"/>
</dbReference>
<keyword evidence="5" id="KW-0812">Transmembrane</keyword>
<organism evidence="7 8">
    <name type="scientific">Clavelina lepadiformis</name>
    <name type="common">Light-bulb sea squirt</name>
    <name type="synonym">Ascidia lepadiformis</name>
    <dbReference type="NCBI Taxonomy" id="159417"/>
    <lineage>
        <taxon>Eukaryota</taxon>
        <taxon>Metazoa</taxon>
        <taxon>Chordata</taxon>
        <taxon>Tunicata</taxon>
        <taxon>Ascidiacea</taxon>
        <taxon>Aplousobranchia</taxon>
        <taxon>Clavelinidae</taxon>
        <taxon>Clavelina</taxon>
    </lineage>
</organism>
<protein>
    <recommendedName>
        <fullName evidence="6">Phospholipid/glycerol acyltransferase domain-containing protein</fullName>
    </recommendedName>
</protein>
<keyword evidence="3" id="KW-1208">Phospholipid metabolism</keyword>
<dbReference type="Proteomes" id="UP001642483">
    <property type="component" value="Unassembled WGS sequence"/>
</dbReference>
<dbReference type="SUPFAM" id="SSF69593">
    <property type="entry name" value="Glycerol-3-phosphate (1)-acyltransferase"/>
    <property type="match status" value="1"/>
</dbReference>
<feature type="transmembrane region" description="Helical" evidence="5">
    <location>
        <begin position="353"/>
        <end position="377"/>
    </location>
</feature>
<proteinExistence type="inferred from homology"/>
<keyword evidence="8" id="KW-1185">Reference proteome</keyword>
<dbReference type="CDD" id="cd07990">
    <property type="entry name" value="LPLAT_LCLAT1-like"/>
    <property type="match status" value="1"/>
</dbReference>
<evidence type="ECO:0000259" key="6">
    <source>
        <dbReference type="SMART" id="SM00563"/>
    </source>
</evidence>
<dbReference type="Pfam" id="PF01553">
    <property type="entry name" value="Acyltransferase"/>
    <property type="match status" value="1"/>
</dbReference>
<evidence type="ECO:0000313" key="7">
    <source>
        <dbReference type="EMBL" id="CAK8697986.1"/>
    </source>
</evidence>
<sequence>MFHVLSKEIGNNPKAFLKSIPRLLLITAQVFVCLKFYLLWYAVLQPLRLVKKDWFWFLEGICYQSLITVVCSWLCGLDNNVLECGEDVTHLIEDNVLIIANHQSPMDIIIIMLCLQGKGNILSNSMWIMSWIFQILPFGMVSKGHGDAFILQGGHAKLVANLLKMDVSELKVKELQKLRKCFLQSYIRLKRKWLILFPEGGFLRNTKPSSQRYANKQGLSPLNNVAYPKVSGIQNAIDVIGVETKDRVREKQDESGGFKWIIDLTIGYKRDSSLLSYFIGHNGPQTVVCYYRVYSAEDIIGNYRNGSKPARDEKISQWLNDRFVEKDQILETFYESGKFPHAENCRVSEPLRWFLLFGVHVWIVASFVLLMFGLHILC</sequence>
<comment type="similarity">
    <text evidence="1">Belongs to the 1-acyl-sn-glycerol-3-phosphate acyltransferase family.</text>
</comment>
<dbReference type="Pfam" id="PF16076">
    <property type="entry name" value="Acyltransf_C"/>
    <property type="match status" value="1"/>
</dbReference>
<evidence type="ECO:0000313" key="8">
    <source>
        <dbReference type="Proteomes" id="UP001642483"/>
    </source>
</evidence>
<keyword evidence="4" id="KW-0012">Acyltransferase</keyword>
<keyword evidence="5" id="KW-1133">Transmembrane helix</keyword>
<dbReference type="EMBL" id="CAWYQH010000174">
    <property type="protein sequence ID" value="CAK8697986.1"/>
    <property type="molecule type" value="Genomic_DNA"/>
</dbReference>
<reference evidence="7 8" key="1">
    <citation type="submission" date="2024-02" db="EMBL/GenBank/DDBJ databases">
        <authorList>
            <person name="Daric V."/>
            <person name="Darras S."/>
        </authorList>
    </citation>
    <scope>NUCLEOTIDE SEQUENCE [LARGE SCALE GENOMIC DNA]</scope>
</reference>
<accession>A0ABP0H1V7</accession>
<dbReference type="PANTHER" id="PTHR10983:SF2">
    <property type="entry name" value="ACYL-COA:LYSOPHOSPHATIDYLGLYCEROL ACYLTRANSFERASE 1"/>
    <property type="match status" value="1"/>
</dbReference>